<evidence type="ECO:0000313" key="7">
    <source>
        <dbReference type="Proteomes" id="UP000294543"/>
    </source>
</evidence>
<sequence>MTEELGRRERKKQRTRHALVDAAMRLFEQKGFDQTMVTEIAEAADVSERTFYLHFPTKEDVVIGTAEERLDVGLHTIAQWRPGQSVGEVLEQAARKIAEQTMHTDVPSGLAALRVKLLASTPSVQARLVQRLLRTQGELIDALHRAAPESVSRVEAAAMVGAVLGALNATAIASIEQGDGPEETRGALRRAVDIALQPEQVTGIVRRADT</sequence>
<dbReference type="InterPro" id="IPR009057">
    <property type="entry name" value="Homeodomain-like_sf"/>
</dbReference>
<dbReference type="Pfam" id="PF00440">
    <property type="entry name" value="TetR_N"/>
    <property type="match status" value="1"/>
</dbReference>
<keyword evidence="3" id="KW-0804">Transcription</keyword>
<keyword evidence="2 4" id="KW-0238">DNA-binding</keyword>
<evidence type="ECO:0000256" key="3">
    <source>
        <dbReference type="ARBA" id="ARBA00023163"/>
    </source>
</evidence>
<dbReference type="Gene3D" id="1.10.10.60">
    <property type="entry name" value="Homeodomain-like"/>
    <property type="match status" value="1"/>
</dbReference>
<name>A0A4R4WDF3_9ACTN</name>
<dbReference type="GO" id="GO:0000976">
    <property type="term" value="F:transcription cis-regulatory region binding"/>
    <property type="evidence" value="ECO:0007669"/>
    <property type="project" value="TreeGrafter"/>
</dbReference>
<dbReference type="Gene3D" id="1.10.357.10">
    <property type="entry name" value="Tetracycline Repressor, domain 2"/>
    <property type="match status" value="1"/>
</dbReference>
<dbReference type="SUPFAM" id="SSF46689">
    <property type="entry name" value="Homeodomain-like"/>
    <property type="match status" value="1"/>
</dbReference>
<dbReference type="PRINTS" id="PR00455">
    <property type="entry name" value="HTHTETR"/>
</dbReference>
<dbReference type="RefSeq" id="WP_132515935.1">
    <property type="nucleotide sequence ID" value="NZ_SMKP01000156.1"/>
</dbReference>
<evidence type="ECO:0000256" key="4">
    <source>
        <dbReference type="PROSITE-ProRule" id="PRU00335"/>
    </source>
</evidence>
<evidence type="ECO:0000256" key="1">
    <source>
        <dbReference type="ARBA" id="ARBA00023015"/>
    </source>
</evidence>
<organism evidence="6 7">
    <name type="scientific">Nonomuraea diastatica</name>
    <dbReference type="NCBI Taxonomy" id="1848329"/>
    <lineage>
        <taxon>Bacteria</taxon>
        <taxon>Bacillati</taxon>
        <taxon>Actinomycetota</taxon>
        <taxon>Actinomycetes</taxon>
        <taxon>Streptosporangiales</taxon>
        <taxon>Streptosporangiaceae</taxon>
        <taxon>Nonomuraea</taxon>
    </lineage>
</organism>
<gene>
    <name evidence="6" type="ORF">E1294_38615</name>
</gene>
<dbReference type="AlphaFoldDB" id="A0A4R4WDF3"/>
<dbReference type="InterPro" id="IPR050109">
    <property type="entry name" value="HTH-type_TetR-like_transc_reg"/>
</dbReference>
<dbReference type="PANTHER" id="PTHR30055">
    <property type="entry name" value="HTH-TYPE TRANSCRIPTIONAL REGULATOR RUTR"/>
    <property type="match status" value="1"/>
</dbReference>
<dbReference type="EMBL" id="SMKP01000156">
    <property type="protein sequence ID" value="TDD14094.1"/>
    <property type="molecule type" value="Genomic_DNA"/>
</dbReference>
<dbReference type="PANTHER" id="PTHR30055:SF234">
    <property type="entry name" value="HTH-TYPE TRANSCRIPTIONAL REGULATOR BETI"/>
    <property type="match status" value="1"/>
</dbReference>
<protein>
    <submittedName>
        <fullName evidence="6">TetR family transcriptional regulator</fullName>
    </submittedName>
</protein>
<evidence type="ECO:0000256" key="2">
    <source>
        <dbReference type="ARBA" id="ARBA00023125"/>
    </source>
</evidence>
<feature type="domain" description="HTH tetR-type" evidence="5">
    <location>
        <begin position="13"/>
        <end position="73"/>
    </location>
</feature>
<reference evidence="6 7" key="1">
    <citation type="submission" date="2019-03" db="EMBL/GenBank/DDBJ databases">
        <title>Draft genome sequences of novel Actinobacteria.</title>
        <authorList>
            <person name="Sahin N."/>
            <person name="Ay H."/>
            <person name="Saygin H."/>
        </authorList>
    </citation>
    <scope>NUCLEOTIDE SEQUENCE [LARGE SCALE GENOMIC DNA]</scope>
    <source>
        <strain evidence="6 7">KC712</strain>
    </source>
</reference>
<dbReference type="GO" id="GO:0003700">
    <property type="term" value="F:DNA-binding transcription factor activity"/>
    <property type="evidence" value="ECO:0007669"/>
    <property type="project" value="TreeGrafter"/>
</dbReference>
<dbReference type="InterPro" id="IPR001647">
    <property type="entry name" value="HTH_TetR"/>
</dbReference>
<comment type="caution">
    <text evidence="6">The sequence shown here is derived from an EMBL/GenBank/DDBJ whole genome shotgun (WGS) entry which is preliminary data.</text>
</comment>
<feature type="DNA-binding region" description="H-T-H motif" evidence="4">
    <location>
        <begin position="36"/>
        <end position="55"/>
    </location>
</feature>
<evidence type="ECO:0000313" key="6">
    <source>
        <dbReference type="EMBL" id="TDD14094.1"/>
    </source>
</evidence>
<keyword evidence="1" id="KW-0805">Transcription regulation</keyword>
<accession>A0A4R4WDF3</accession>
<dbReference type="OrthoDB" id="3296001at2"/>
<evidence type="ECO:0000259" key="5">
    <source>
        <dbReference type="PROSITE" id="PS50977"/>
    </source>
</evidence>
<dbReference type="Proteomes" id="UP000294543">
    <property type="component" value="Unassembled WGS sequence"/>
</dbReference>
<dbReference type="PROSITE" id="PS50977">
    <property type="entry name" value="HTH_TETR_2"/>
    <property type="match status" value="1"/>
</dbReference>
<proteinExistence type="predicted"/>
<keyword evidence="7" id="KW-1185">Reference proteome</keyword>